<gene>
    <name evidence="1" type="primary">SKI3_1</name>
    <name evidence="1" type="ORF">FBU59_000710</name>
</gene>
<name>A0ACC1JGA2_9FUNG</name>
<dbReference type="Proteomes" id="UP001150603">
    <property type="component" value="Unassembled WGS sequence"/>
</dbReference>
<accession>A0ACC1JGA2</accession>
<sequence>MSVIFKAKLKNAKSAIADKNYDYAYDLCHDLLELDDKNYNVHILLGVSCQHMEKWDEGEKVYRAAMSMPKANLLAWQGLCALFENANMADKYRGALAEMRDKCMGEGNTAKAWEAMSKILKLSEDSGDQRSLIGVLRELAPAGKFNTLLEETGGEQTPPSAGEVLQRVFTIERDLEQKTIEREVNKRKTRLGAGPITKVRKDVRMEIWADSSMLDTLSQLISFYSDESSLEKRLEYEECYFEALLERAATYDNAQQKSSMGEEAQRVAWDLASNGRSQAAFEHLIELADSSNDDDNLRGLADGYLQMFPSGRLAKSAQLWVQLEDGETNDDAIEAAQQGRDAASDSPFAYVLLVRLAIRSKMFRLAADSGVASRSVLGGFCARYGVALPHSQLTIDLGVADAYMGLGLEDVSEAEKLYRRCLEADPGNARAVLGLGLSLCSLGNFEESKQLLETALETDPSNHLALGGLGRVLMAEGNVAVAVDYFIKAIAVSSNYADHHIYLGNAYWEMGGQHQEDKQYAYSSWISAAKIDPDTSQTFCGLGQWYQQFGHDESRAKKCFAKAFQLNNADSQAGQALAQIYLSEGSDDLCEAMLVKATDSQYNQKWAWKLLGFLRLRQDQSEQAIVAFRNALTVDRTDRLCWEGLCEAYMAIGRLDTCVKVARKVIELDPERLSGYWLGAKAAMAANEYREALGMFDRAIGRADQPDNEAAVAVWRRTLLISKAECLVMLAAQWHEEGFFGR</sequence>
<dbReference type="EMBL" id="JANBPW010000216">
    <property type="protein sequence ID" value="KAJ1950382.1"/>
    <property type="molecule type" value="Genomic_DNA"/>
</dbReference>
<organism evidence="1 2">
    <name type="scientific">Linderina macrospora</name>
    <dbReference type="NCBI Taxonomy" id="4868"/>
    <lineage>
        <taxon>Eukaryota</taxon>
        <taxon>Fungi</taxon>
        <taxon>Fungi incertae sedis</taxon>
        <taxon>Zoopagomycota</taxon>
        <taxon>Kickxellomycotina</taxon>
        <taxon>Kickxellomycetes</taxon>
        <taxon>Kickxellales</taxon>
        <taxon>Kickxellaceae</taxon>
        <taxon>Linderina</taxon>
    </lineage>
</organism>
<keyword evidence="2" id="KW-1185">Reference proteome</keyword>
<evidence type="ECO:0000313" key="1">
    <source>
        <dbReference type="EMBL" id="KAJ1950382.1"/>
    </source>
</evidence>
<evidence type="ECO:0000313" key="2">
    <source>
        <dbReference type="Proteomes" id="UP001150603"/>
    </source>
</evidence>
<feature type="non-terminal residue" evidence="1">
    <location>
        <position position="742"/>
    </location>
</feature>
<comment type="caution">
    <text evidence="1">The sequence shown here is derived from an EMBL/GenBank/DDBJ whole genome shotgun (WGS) entry which is preliminary data.</text>
</comment>
<reference evidence="1" key="1">
    <citation type="submission" date="2022-07" db="EMBL/GenBank/DDBJ databases">
        <title>Phylogenomic reconstructions and comparative analyses of Kickxellomycotina fungi.</title>
        <authorList>
            <person name="Reynolds N.K."/>
            <person name="Stajich J.E."/>
            <person name="Barry K."/>
            <person name="Grigoriev I.V."/>
            <person name="Crous P."/>
            <person name="Smith M.E."/>
        </authorList>
    </citation>
    <scope>NUCLEOTIDE SEQUENCE</scope>
    <source>
        <strain evidence="1">NRRL 5244</strain>
    </source>
</reference>
<proteinExistence type="predicted"/>
<protein>
    <submittedName>
        <fullName evidence="1">Superkiller protein 3</fullName>
    </submittedName>
</protein>